<dbReference type="InterPro" id="IPR036638">
    <property type="entry name" value="HLH_DNA-bd_sf"/>
</dbReference>
<dbReference type="PROSITE" id="PS50112">
    <property type="entry name" value="PAS"/>
    <property type="match status" value="1"/>
</dbReference>
<dbReference type="GO" id="GO:0005737">
    <property type="term" value="C:cytoplasm"/>
    <property type="evidence" value="ECO:0007669"/>
    <property type="project" value="UniProtKB-SubCell"/>
</dbReference>
<feature type="region of interest" description="Disordered" evidence="14">
    <location>
        <begin position="188"/>
        <end position="215"/>
    </location>
</feature>
<dbReference type="InterPro" id="IPR000014">
    <property type="entry name" value="PAS"/>
</dbReference>
<evidence type="ECO:0000256" key="6">
    <source>
        <dbReference type="ARBA" id="ARBA00022737"/>
    </source>
</evidence>
<feature type="compositionally biased region" description="Polar residues" evidence="14">
    <location>
        <begin position="731"/>
        <end position="746"/>
    </location>
</feature>
<dbReference type="PROSITE" id="PS50888">
    <property type="entry name" value="BHLH"/>
    <property type="match status" value="1"/>
</dbReference>
<dbReference type="PANTHER" id="PTHR10649">
    <property type="entry name" value="ARYL HYDROCARBON RECEPTOR"/>
    <property type="match status" value="1"/>
</dbReference>
<evidence type="ECO:0000256" key="11">
    <source>
        <dbReference type="ARBA" id="ARBA00023159"/>
    </source>
</evidence>
<dbReference type="CDD" id="cd19696">
    <property type="entry name" value="bHLH-PAS_AhR_like"/>
    <property type="match status" value="1"/>
</dbReference>
<dbReference type="AlphaFoldDB" id="K7E125"/>
<dbReference type="KEGG" id="mdo:100011653"/>
<dbReference type="SUPFAM" id="SSF47459">
    <property type="entry name" value="HLH, helix-loop-helix DNA-binding domain"/>
    <property type="match status" value="1"/>
</dbReference>
<dbReference type="GO" id="GO:0000976">
    <property type="term" value="F:transcription cis-regulatory region binding"/>
    <property type="evidence" value="ECO:0000318"/>
    <property type="project" value="GO_Central"/>
</dbReference>
<evidence type="ECO:0000256" key="8">
    <source>
        <dbReference type="ARBA" id="ARBA00023015"/>
    </source>
</evidence>
<dbReference type="Gene3D" id="3.30.450.20">
    <property type="entry name" value="PAS domain"/>
    <property type="match status" value="2"/>
</dbReference>
<feature type="compositionally biased region" description="Basic and acidic residues" evidence="14">
    <location>
        <begin position="188"/>
        <end position="197"/>
    </location>
</feature>
<feature type="compositionally biased region" description="Basic and acidic residues" evidence="14">
    <location>
        <begin position="721"/>
        <end position="730"/>
    </location>
</feature>
<feature type="domain" description="PAS" evidence="15">
    <location>
        <begin position="121"/>
        <end position="184"/>
    </location>
</feature>
<reference evidence="17 18" key="1">
    <citation type="journal article" date="2007" name="Nature">
        <title>Genome of the marsupial Monodelphis domestica reveals innovation in non-coding sequences.</title>
        <authorList>
            <person name="Mikkelsen T.S."/>
            <person name="Wakefield M.J."/>
            <person name="Aken B."/>
            <person name="Amemiya C.T."/>
            <person name="Chang J.L."/>
            <person name="Duke S."/>
            <person name="Garber M."/>
            <person name="Gentles A.J."/>
            <person name="Goodstadt L."/>
            <person name="Heger A."/>
            <person name="Jurka J."/>
            <person name="Kamal M."/>
            <person name="Mauceli E."/>
            <person name="Searle S.M."/>
            <person name="Sharpe T."/>
            <person name="Baker M.L."/>
            <person name="Batzer M.A."/>
            <person name="Benos P.V."/>
            <person name="Belov K."/>
            <person name="Clamp M."/>
            <person name="Cook A."/>
            <person name="Cuff J."/>
            <person name="Das R."/>
            <person name="Davidow L."/>
            <person name="Deakin J.E."/>
            <person name="Fazzari M.J."/>
            <person name="Glass J.L."/>
            <person name="Grabherr M."/>
            <person name="Greally J.M."/>
            <person name="Gu W."/>
            <person name="Hore T.A."/>
            <person name="Huttley G.A."/>
            <person name="Kleber M."/>
            <person name="Jirtle R.L."/>
            <person name="Koina E."/>
            <person name="Lee J.T."/>
            <person name="Mahony S."/>
            <person name="Marra M.A."/>
            <person name="Miller R.D."/>
            <person name="Nicholls R.D."/>
            <person name="Oda M."/>
            <person name="Papenfuss A.T."/>
            <person name="Parra Z.E."/>
            <person name="Pollock D.D."/>
            <person name="Ray D.A."/>
            <person name="Schein J.E."/>
            <person name="Speed T.P."/>
            <person name="Thompson K."/>
            <person name="VandeBerg J.L."/>
            <person name="Wade C.M."/>
            <person name="Walker J.A."/>
            <person name="Waters P.D."/>
            <person name="Webber C."/>
            <person name="Weidman J.R."/>
            <person name="Xie X."/>
            <person name="Zody M.C."/>
            <person name="Baldwin J."/>
            <person name="Abdouelleil A."/>
            <person name="Abdulkadir J."/>
            <person name="Abebe A."/>
            <person name="Abera B."/>
            <person name="Abreu J."/>
            <person name="Acer S.C."/>
            <person name="Aftuck L."/>
            <person name="Alexander A."/>
            <person name="An P."/>
            <person name="Anderson E."/>
            <person name="Anderson S."/>
            <person name="Arachi H."/>
            <person name="Azer M."/>
            <person name="Bachantsang P."/>
            <person name="Barry A."/>
            <person name="Bayul T."/>
            <person name="Berlin A."/>
            <person name="Bessette D."/>
            <person name="Bloom T."/>
            <person name="Bloom T."/>
            <person name="Boguslavskiy L."/>
            <person name="Bonnet C."/>
            <person name="Boukhgalter B."/>
            <person name="Bourzgui I."/>
            <person name="Brown A."/>
            <person name="Cahill P."/>
            <person name="Channer S."/>
            <person name="Cheshatsang Y."/>
            <person name="Chuda L."/>
            <person name="Citroen M."/>
            <person name="Collymore A."/>
            <person name="Cooke P."/>
            <person name="Costello M."/>
            <person name="D'Aco K."/>
            <person name="Daza R."/>
            <person name="De Haan G."/>
            <person name="DeGray S."/>
            <person name="DeMaso C."/>
            <person name="Dhargay N."/>
            <person name="Dooley K."/>
            <person name="Dooley E."/>
            <person name="Doricent M."/>
            <person name="Dorje P."/>
            <person name="Dorjee K."/>
            <person name="Dupes A."/>
            <person name="Elong R."/>
            <person name="Falk J."/>
            <person name="Farina A."/>
            <person name="Faro S."/>
            <person name="Ferguson D."/>
            <person name="Fisher S."/>
            <person name="Foley C.D."/>
            <person name="Franke A."/>
            <person name="Friedrich D."/>
            <person name="Gadbois L."/>
            <person name="Gearin G."/>
            <person name="Gearin C.R."/>
            <person name="Giannoukos G."/>
            <person name="Goode T."/>
            <person name="Graham J."/>
            <person name="Grandbois E."/>
            <person name="Grewal S."/>
            <person name="Gyaltsen K."/>
            <person name="Hafez N."/>
            <person name="Hagos B."/>
            <person name="Hall J."/>
            <person name="Henson C."/>
            <person name="Hollinger A."/>
            <person name="Honan T."/>
            <person name="Huard M.D."/>
            <person name="Hughes L."/>
            <person name="Hurhula B."/>
            <person name="Husby M.E."/>
            <person name="Kamat A."/>
            <person name="Kanga B."/>
            <person name="Kashin S."/>
            <person name="Khazanovich D."/>
            <person name="Kisner P."/>
            <person name="Lance K."/>
            <person name="Lara M."/>
            <person name="Lee W."/>
            <person name="Lennon N."/>
            <person name="Letendre F."/>
            <person name="LeVine R."/>
            <person name="Lipovsky A."/>
            <person name="Liu X."/>
            <person name="Liu J."/>
            <person name="Liu S."/>
            <person name="Lokyitsang T."/>
            <person name="Lokyitsang Y."/>
            <person name="Lubonja R."/>
            <person name="Lui A."/>
            <person name="MacDonald P."/>
            <person name="Magnisalis V."/>
            <person name="Maru K."/>
            <person name="Matthews C."/>
            <person name="McCusker W."/>
            <person name="McDonough S."/>
            <person name="Mehta T."/>
            <person name="Meldrim J."/>
            <person name="Meneus L."/>
            <person name="Mihai O."/>
            <person name="Mihalev A."/>
            <person name="Mihova T."/>
            <person name="Mittelman R."/>
            <person name="Mlenga V."/>
            <person name="Montmayeur A."/>
            <person name="Mulrain L."/>
            <person name="Navidi A."/>
            <person name="Naylor J."/>
            <person name="Negash T."/>
            <person name="Nguyen T."/>
            <person name="Nguyen N."/>
            <person name="Nicol R."/>
            <person name="Norbu C."/>
            <person name="Norbu N."/>
            <person name="Novod N."/>
            <person name="O'Neill B."/>
            <person name="Osman S."/>
            <person name="Markiewicz E."/>
            <person name="Oyono O.L."/>
            <person name="Patti C."/>
            <person name="Phunkhang P."/>
            <person name="Pierre F."/>
            <person name="Priest M."/>
            <person name="Raghuraman S."/>
            <person name="Rege F."/>
            <person name="Reyes R."/>
            <person name="Rise C."/>
            <person name="Rogov P."/>
            <person name="Ross K."/>
            <person name="Ryan E."/>
            <person name="Settipalli S."/>
            <person name="Shea T."/>
            <person name="Sherpa N."/>
            <person name="Shi L."/>
            <person name="Shih D."/>
            <person name="Sparrow T."/>
            <person name="Spaulding J."/>
            <person name="Stalker J."/>
            <person name="Stange-Thomann N."/>
            <person name="Stavropoulos S."/>
            <person name="Stone C."/>
            <person name="Strader C."/>
            <person name="Tesfaye S."/>
            <person name="Thomson T."/>
            <person name="Thoulutsang Y."/>
            <person name="Thoulutsang D."/>
            <person name="Topham K."/>
            <person name="Topping I."/>
            <person name="Tsamla T."/>
            <person name="Vassiliev H."/>
            <person name="Vo A."/>
            <person name="Wangchuk T."/>
            <person name="Wangdi T."/>
            <person name="Weiand M."/>
            <person name="Wilkinson J."/>
            <person name="Wilson A."/>
            <person name="Yadav S."/>
            <person name="Young G."/>
            <person name="Yu Q."/>
            <person name="Zembek L."/>
            <person name="Zhong D."/>
            <person name="Zimmer A."/>
            <person name="Zwirko Z."/>
            <person name="Jaffe D.B."/>
            <person name="Alvarez P."/>
            <person name="Brockman W."/>
            <person name="Butler J."/>
            <person name="Chin C."/>
            <person name="Gnerre S."/>
            <person name="MacCallum I."/>
            <person name="Graves J.A."/>
            <person name="Ponting C.P."/>
            <person name="Breen M."/>
            <person name="Samollow P.B."/>
            <person name="Lander E.S."/>
            <person name="Lindblad-Toh K."/>
        </authorList>
    </citation>
    <scope>NUCLEOTIDE SEQUENCE [LARGE SCALE GENOMIC DNA]</scope>
</reference>
<evidence type="ECO:0000256" key="10">
    <source>
        <dbReference type="ARBA" id="ARBA00023125"/>
    </source>
</evidence>
<dbReference type="GeneID" id="100011653"/>
<sequence length="1055" mass="117370">MVPAGGVYAVKKRKKPVPKSPKPPPPEGAKSNPSKRHRDRLNQELNRLTNLLPFPEDVQARLDKLSILRLTVGYLKVKSYFTAILKNPSAGQPEEQSANSGGDVKMPPDINKDAFSEGDLLLQALHGFLIAVTADGYIFYVSSTVQDHLGFHQSDIIYQSIFELIHTDDRTTFHHQLHWSLKPTSFREAEQDSRSLPENESPLNSGTTTCDPQHLPPENSSFLERSFVCRLRCLLDNSSGFMALNFHGRLKFLHGQNKRAKDGSFMPPQLALFALAVPLQPLFLQELRTKIYFFQTKHKLDFTPMACDARGKVLLGYTETELYRTGSGYQLVHAADMMYCAEKHAKIMKIGESGMVIFRLLTKKAGWLWVQSNARLMYKGGRPDCIVARQRVLSNEEGEEHLHKRASSTFNFTTGEAILYENNLPGFLNSLHPRKEFRAKKEVNPNSHLGAMMHQDESVYASQAISVPSFSLTDVIQAPREWGWGSNDKDEKLIKEDSDSLLTIIETLFEKSETGNDIYKSAPNLDADDLKLWRREEHMFLMNQLGSPSFQGRLEQGVSSVRDEVIISPENGKYMDFSPLNITMSLQSPRQQAPLMRTSCKNTPNNALQYLLTNSTKEKDAGHSQEHYWHSLGPDAVVHLPPRFQEILPDFPQQTDGQSYDSPLPFEKSPNSMSTPNIPGAFGQPSSMSAFSHGTSQYPLEPSLGNATTPFPPKSTSSLSPEREGPEKKTQPSSLSDASAQSVQIRTHTHSNKWHDPEIVENSGLSASQGLPQGAVPRCNMDSATLGGPMEVKAQFRTKRAQADALGAHETSPWISSKLADYPKGDMKGMRMSPLSSPQQAQRTMMPCFGQQSTPLEGHQLPGGHSSLWPTLQQGLLPVTGIYGGQQEFSTQHQQPLVQGTELSPVPPRIALGHPGVILMEAARHSTHHQLAPDREAPQRASASTSWHNECSLSSPEYQSNMPAMERNISPQTSHTSPFLASPNLSSSLGEAPSCCTDRLIASAPGRDKRLELDRRLLPHPLDSPFSHKLLLEQQQDAQPIFSYDVPFKPSHQNE</sequence>
<dbReference type="STRING" id="13616.ENSMODP00000039476"/>
<accession>K7E125</accession>
<dbReference type="FunFam" id="3.30.450.20:FF:000035">
    <property type="entry name" value="Aryl hydrocarbon receptor"/>
    <property type="match status" value="1"/>
</dbReference>
<feature type="domain" description="BHLH" evidence="16">
    <location>
        <begin position="25"/>
        <end position="78"/>
    </location>
</feature>
<dbReference type="HOGENOM" id="CLU_289660_0_0_1"/>
<evidence type="ECO:0000256" key="1">
    <source>
        <dbReference type="ARBA" id="ARBA00004123"/>
    </source>
</evidence>
<dbReference type="SUPFAM" id="SSF55785">
    <property type="entry name" value="PYP-like sensor domain (PAS domain)"/>
    <property type="match status" value="2"/>
</dbReference>
<organism evidence="17 18">
    <name type="scientific">Monodelphis domestica</name>
    <name type="common">Gray short-tailed opossum</name>
    <dbReference type="NCBI Taxonomy" id="13616"/>
    <lineage>
        <taxon>Eukaryota</taxon>
        <taxon>Metazoa</taxon>
        <taxon>Chordata</taxon>
        <taxon>Craniata</taxon>
        <taxon>Vertebrata</taxon>
        <taxon>Euteleostomi</taxon>
        <taxon>Mammalia</taxon>
        <taxon>Metatheria</taxon>
        <taxon>Didelphimorphia</taxon>
        <taxon>Didelphidae</taxon>
        <taxon>Monodelphis</taxon>
    </lineage>
</organism>
<evidence type="ECO:0000256" key="5">
    <source>
        <dbReference type="ARBA" id="ARBA00022491"/>
    </source>
</evidence>
<dbReference type="SMART" id="SM00353">
    <property type="entry name" value="HLH"/>
    <property type="match status" value="1"/>
</dbReference>
<dbReference type="GeneTree" id="ENSGT00940000154486"/>
<dbReference type="SMART" id="SM00091">
    <property type="entry name" value="PAS"/>
    <property type="match status" value="2"/>
</dbReference>
<protein>
    <recommendedName>
        <fullName evidence="3">Aryl hydrocarbon receptor</fullName>
    </recommendedName>
</protein>
<dbReference type="GO" id="GO:0006357">
    <property type="term" value="P:regulation of transcription by RNA polymerase II"/>
    <property type="evidence" value="ECO:0000318"/>
    <property type="project" value="GO_Central"/>
</dbReference>
<evidence type="ECO:0000256" key="4">
    <source>
        <dbReference type="ARBA" id="ARBA00022490"/>
    </source>
</evidence>
<dbReference type="GO" id="GO:0006805">
    <property type="term" value="P:xenobiotic metabolic process"/>
    <property type="evidence" value="ECO:0007669"/>
    <property type="project" value="InterPro"/>
</dbReference>
<dbReference type="Bgee" id="ENSMODG00000028175">
    <property type="expression patterns" value="Expressed in spermatocyte and 6 other cell types or tissues"/>
</dbReference>
<evidence type="ECO:0000259" key="16">
    <source>
        <dbReference type="PROSITE" id="PS50888"/>
    </source>
</evidence>
<dbReference type="FunFam" id="3.30.450.20:FF:000019">
    <property type="entry name" value="Aryl hydrocarbon receptor 1"/>
    <property type="match status" value="1"/>
</dbReference>
<name>K7E125_MONDO</name>
<dbReference type="GO" id="GO:0048511">
    <property type="term" value="P:rhythmic process"/>
    <property type="evidence" value="ECO:0007669"/>
    <property type="project" value="UniProtKB-KW"/>
</dbReference>
<feature type="compositionally biased region" description="Polar residues" evidence="14">
    <location>
        <begin position="684"/>
        <end position="698"/>
    </location>
</feature>
<dbReference type="CDD" id="cd00130">
    <property type="entry name" value="PAS"/>
    <property type="match status" value="2"/>
</dbReference>
<keyword evidence="9" id="KW-0090">Biological rhythms</keyword>
<keyword evidence="8" id="KW-0805">Transcription regulation</keyword>
<keyword evidence="18" id="KW-1185">Reference proteome</keyword>
<dbReference type="GO" id="GO:0005634">
    <property type="term" value="C:nucleus"/>
    <property type="evidence" value="ECO:0000318"/>
    <property type="project" value="GO_Central"/>
</dbReference>
<evidence type="ECO:0000256" key="14">
    <source>
        <dbReference type="SAM" id="MobiDB-lite"/>
    </source>
</evidence>
<dbReference type="InParanoid" id="K7E125"/>
<dbReference type="PANTHER" id="PTHR10649:SF17">
    <property type="entry name" value="ARYL HYDROCARBON RECEPTOR 2"/>
    <property type="match status" value="1"/>
</dbReference>
<evidence type="ECO:0000256" key="2">
    <source>
        <dbReference type="ARBA" id="ARBA00004496"/>
    </source>
</evidence>
<dbReference type="eggNOG" id="KOG3560">
    <property type="taxonomic scope" value="Eukaryota"/>
</dbReference>
<dbReference type="Pfam" id="PF00989">
    <property type="entry name" value="PAS"/>
    <property type="match status" value="1"/>
</dbReference>
<evidence type="ECO:0000313" key="18">
    <source>
        <dbReference type="Proteomes" id="UP000002280"/>
    </source>
</evidence>
<feature type="region of interest" description="Disordered" evidence="14">
    <location>
        <begin position="764"/>
        <end position="783"/>
    </location>
</feature>
<feature type="region of interest" description="Disordered" evidence="14">
    <location>
        <begin position="928"/>
        <end position="954"/>
    </location>
</feature>
<dbReference type="Gene3D" id="4.10.280.10">
    <property type="entry name" value="Helix-loop-helix DNA-binding domain"/>
    <property type="match status" value="1"/>
</dbReference>
<dbReference type="Proteomes" id="UP000002280">
    <property type="component" value="Chromosome 2"/>
</dbReference>
<dbReference type="Ensembl" id="ENSMODT00000042582.2">
    <property type="protein sequence ID" value="ENSMODP00000039476.1"/>
    <property type="gene ID" value="ENSMODG00000028175.2"/>
</dbReference>
<dbReference type="OMA" id="QEHYWHS"/>
<keyword evidence="4" id="KW-0963">Cytoplasm</keyword>
<evidence type="ECO:0000256" key="9">
    <source>
        <dbReference type="ARBA" id="ARBA00023108"/>
    </source>
</evidence>
<keyword evidence="7" id="KW-0013">ADP-ribosylation</keyword>
<dbReference type="OrthoDB" id="6099906at2759"/>
<dbReference type="Pfam" id="PF00010">
    <property type="entry name" value="HLH"/>
    <property type="match status" value="1"/>
</dbReference>
<feature type="compositionally biased region" description="Polar residues" evidence="14">
    <location>
        <begin position="705"/>
        <end position="720"/>
    </location>
</feature>
<dbReference type="InterPro" id="IPR013767">
    <property type="entry name" value="PAS_fold"/>
</dbReference>
<dbReference type="GO" id="GO:0034751">
    <property type="term" value="C:aryl hydrocarbon receptor complex"/>
    <property type="evidence" value="ECO:0000318"/>
    <property type="project" value="GO_Central"/>
</dbReference>
<evidence type="ECO:0000256" key="12">
    <source>
        <dbReference type="ARBA" id="ARBA00023163"/>
    </source>
</evidence>
<keyword evidence="13" id="KW-0539">Nucleus</keyword>
<dbReference type="InterPro" id="IPR035965">
    <property type="entry name" value="PAS-like_dom_sf"/>
</dbReference>
<reference evidence="17" key="3">
    <citation type="submission" date="2025-09" db="UniProtKB">
        <authorList>
            <consortium name="Ensembl"/>
        </authorList>
    </citation>
    <scope>IDENTIFICATION</scope>
</reference>
<feature type="region of interest" description="Disordered" evidence="14">
    <location>
        <begin position="1"/>
        <end position="37"/>
    </location>
</feature>
<keyword evidence="6" id="KW-0677">Repeat</keyword>
<feature type="compositionally biased region" description="Pro residues" evidence="14">
    <location>
        <begin position="18"/>
        <end position="27"/>
    </location>
</feature>
<reference evidence="17" key="2">
    <citation type="submission" date="2025-08" db="UniProtKB">
        <authorList>
            <consortium name="Ensembl"/>
        </authorList>
    </citation>
    <scope>IDENTIFICATION</scope>
</reference>
<keyword evidence="5" id="KW-0678">Repressor</keyword>
<feature type="compositionally biased region" description="Polar residues" evidence="14">
    <location>
        <begin position="198"/>
        <end position="211"/>
    </location>
</feature>
<evidence type="ECO:0000256" key="13">
    <source>
        <dbReference type="ARBA" id="ARBA00023242"/>
    </source>
</evidence>
<dbReference type="GO" id="GO:1904613">
    <property type="term" value="P:cellular response to 2,3,7,8-tetrachlorodibenzodioxine"/>
    <property type="evidence" value="ECO:0007669"/>
    <property type="project" value="UniProtKB-ARBA"/>
</dbReference>
<evidence type="ECO:0000259" key="15">
    <source>
        <dbReference type="PROSITE" id="PS50112"/>
    </source>
</evidence>
<evidence type="ECO:0000256" key="7">
    <source>
        <dbReference type="ARBA" id="ARBA00022765"/>
    </source>
</evidence>
<proteinExistence type="predicted"/>
<evidence type="ECO:0000313" key="17">
    <source>
        <dbReference type="Ensembl" id="ENSMODP00000039476.1"/>
    </source>
</evidence>
<comment type="subcellular location">
    <subcellularLocation>
        <location evidence="2">Cytoplasm</location>
    </subcellularLocation>
    <subcellularLocation>
        <location evidence="1">Nucleus</location>
    </subcellularLocation>
</comment>
<dbReference type="InterPro" id="IPR039091">
    <property type="entry name" value="AHR/AHRR"/>
</dbReference>
<dbReference type="GO" id="GO:0046983">
    <property type="term" value="F:protein dimerization activity"/>
    <property type="evidence" value="ECO:0007669"/>
    <property type="project" value="InterPro"/>
</dbReference>
<feature type="compositionally biased region" description="Polar residues" evidence="14">
    <location>
        <begin position="652"/>
        <end position="661"/>
    </location>
</feature>
<feature type="compositionally biased region" description="Polar residues" evidence="14">
    <location>
        <begin position="941"/>
        <end position="954"/>
    </location>
</feature>
<evidence type="ECO:0000256" key="3">
    <source>
        <dbReference type="ARBA" id="ARBA00015909"/>
    </source>
</evidence>
<dbReference type="GO" id="GO:0004879">
    <property type="term" value="F:nuclear receptor activity"/>
    <property type="evidence" value="ECO:0000318"/>
    <property type="project" value="GO_Central"/>
</dbReference>
<keyword evidence="12" id="KW-0804">Transcription</keyword>
<keyword evidence="11" id="KW-0010">Activator</keyword>
<dbReference type="FunFam" id="4.10.280.10:FF:000024">
    <property type="entry name" value="Aryl hydrocarbon receptor 2"/>
    <property type="match status" value="1"/>
</dbReference>
<dbReference type="InterPro" id="IPR011598">
    <property type="entry name" value="bHLH_dom"/>
</dbReference>
<keyword evidence="10" id="KW-0238">DNA-binding</keyword>
<dbReference type="Pfam" id="PF14598">
    <property type="entry name" value="PAS_11"/>
    <property type="match status" value="1"/>
</dbReference>
<feature type="region of interest" description="Disordered" evidence="14">
    <location>
        <begin position="648"/>
        <end position="757"/>
    </location>
</feature>